<sequence>MKQIKFLLCNLPVSIVDREEFRNLLKDAILPCRQTFTKSLIPQKSVMVKSSIAHELSEFKSCSLTCDAWTTNSNFRLLSLKYLEEGHKSEYLFEVLEEIINEWYLDGKVFKIVCDSGSNMIAITRFNDNFVPCAAHRINLCVNDIMSEKEVKTKFNNLGEEEFFVKLFDDFGSLKQHKIDLLMKNEIEKSNNYKKSFLNVVNKSKKLIGSFKHSIQLTENLRKKEKLIF</sequence>
<keyword evidence="2" id="KW-1185">Reference proteome</keyword>
<dbReference type="SUPFAM" id="SSF53098">
    <property type="entry name" value="Ribonuclease H-like"/>
    <property type="match status" value="1"/>
</dbReference>
<accession>A0A814MXX3</accession>
<dbReference type="PANTHER" id="PTHR47501:SF5">
    <property type="entry name" value="HAT C-TERMINAL DIMERISATION DOMAIN-CONTAINING PROTEIN"/>
    <property type="match status" value="1"/>
</dbReference>
<comment type="caution">
    <text evidence="1">The sequence shown here is derived from an EMBL/GenBank/DDBJ whole genome shotgun (WGS) entry which is preliminary data.</text>
</comment>
<reference evidence="1" key="1">
    <citation type="submission" date="2021-02" db="EMBL/GenBank/DDBJ databases">
        <authorList>
            <person name="Nowell W R."/>
        </authorList>
    </citation>
    <scope>NUCLEOTIDE SEQUENCE</scope>
    <source>
        <strain evidence="1">Ploen Becks lab</strain>
    </source>
</reference>
<evidence type="ECO:0000313" key="2">
    <source>
        <dbReference type="Proteomes" id="UP000663879"/>
    </source>
</evidence>
<protein>
    <submittedName>
        <fullName evidence="1">Uncharacterized protein</fullName>
    </submittedName>
</protein>
<name>A0A814MXX3_9BILA</name>
<dbReference type="EMBL" id="CAJNOC010006709">
    <property type="protein sequence ID" value="CAF1084047.1"/>
    <property type="molecule type" value="Genomic_DNA"/>
</dbReference>
<dbReference type="Proteomes" id="UP000663879">
    <property type="component" value="Unassembled WGS sequence"/>
</dbReference>
<dbReference type="OrthoDB" id="6597442at2759"/>
<dbReference type="InterPro" id="IPR012337">
    <property type="entry name" value="RNaseH-like_sf"/>
</dbReference>
<proteinExistence type="predicted"/>
<dbReference type="PANTHER" id="PTHR47501">
    <property type="entry name" value="TRANSPOSASE-RELATED"/>
    <property type="match status" value="1"/>
</dbReference>
<evidence type="ECO:0000313" key="1">
    <source>
        <dbReference type="EMBL" id="CAF1084047.1"/>
    </source>
</evidence>
<dbReference type="AlphaFoldDB" id="A0A814MXX3"/>
<gene>
    <name evidence="1" type="ORF">OXX778_LOCUS20334</name>
</gene>
<organism evidence="1 2">
    <name type="scientific">Brachionus calyciflorus</name>
    <dbReference type="NCBI Taxonomy" id="104777"/>
    <lineage>
        <taxon>Eukaryota</taxon>
        <taxon>Metazoa</taxon>
        <taxon>Spiralia</taxon>
        <taxon>Gnathifera</taxon>
        <taxon>Rotifera</taxon>
        <taxon>Eurotatoria</taxon>
        <taxon>Monogononta</taxon>
        <taxon>Pseudotrocha</taxon>
        <taxon>Ploima</taxon>
        <taxon>Brachionidae</taxon>
        <taxon>Brachionus</taxon>
    </lineage>
</organism>